<name>A0A7X1FNL0_9SPHN</name>
<dbReference type="AlphaFoldDB" id="A0A7X1FNL0"/>
<dbReference type="Proteomes" id="UP000566813">
    <property type="component" value="Unassembled WGS sequence"/>
</dbReference>
<comment type="caution">
    <text evidence="2">The sequence shown here is derived from an EMBL/GenBank/DDBJ whole genome shotgun (WGS) entry which is preliminary data.</text>
</comment>
<gene>
    <name evidence="2" type="ORF">H7F51_01160</name>
</gene>
<keyword evidence="1" id="KW-0732">Signal</keyword>
<evidence type="ECO:0000313" key="2">
    <source>
        <dbReference type="EMBL" id="MBC2664120.1"/>
    </source>
</evidence>
<proteinExistence type="predicted"/>
<keyword evidence="3" id="KW-1185">Reference proteome</keyword>
<dbReference type="RefSeq" id="WP_185662366.1">
    <property type="nucleotide sequence ID" value="NZ_JACLAW010000001.1"/>
</dbReference>
<accession>A0A7X1FNL0</accession>
<reference evidence="2 3" key="1">
    <citation type="submission" date="2020-08" db="EMBL/GenBank/DDBJ databases">
        <title>The genome sequence of type strain Novosphingobium flavum NBRC 111647.</title>
        <authorList>
            <person name="Liu Y."/>
        </authorList>
    </citation>
    <scope>NUCLEOTIDE SEQUENCE [LARGE SCALE GENOMIC DNA]</scope>
    <source>
        <strain evidence="2 3">NBRC 111647</strain>
    </source>
</reference>
<feature type="chain" id="PRO_5030837728" evidence="1">
    <location>
        <begin position="23"/>
        <end position="609"/>
    </location>
</feature>
<evidence type="ECO:0000313" key="3">
    <source>
        <dbReference type="Proteomes" id="UP000566813"/>
    </source>
</evidence>
<feature type="signal peptide" evidence="1">
    <location>
        <begin position="1"/>
        <end position="22"/>
    </location>
</feature>
<sequence length="609" mass="64121">MKHVHLYLAGAALALTSAFALAQDAPESLLPPGFDKPARPAAAAPPRAAAPAAAANPAATPVIQQIPSGLAARSGPVALPSGLPSLEALEAMSPDELDSVLGLKPKDDIPPAARHAMLRVGVIDEGEGGLPWWGLRKQNPDLVRTLLEGDSGHFVSRWGHILVRRALASRLDAPAGMEPADFAAMRAALLVRMGEGSAARALVQDVDTANFSPALTQSALDSYVATSDFTGICPVIALQGTAKKDKPWQVLQAVCDAFSGEDSRSMASLDRLFYYGAMSRIDMLLAQKYAGAAGKARRAVKIEWDGVKDMTPWRYAMTLAVGLQPPAALMKDAAPTYSYMAATAPMLSLDGRASAADVAAGRGLLSSTALVDLYGQVYDEDADNSEWATRAARLRDAYVAQDPADRLAAMREIWGDAADPLRLHSRQVLTAYCAARFPVDKAYADDAPDLISSMLTAGLDANAARWAPVLEKGSAGWALLAVGTPGGAAVDTGAIDEFHDGDQSTDSRRSQFLVAALAGLGRLPLNNANDLAGKYGFRLDYATRWSKAIDLAAQYRNPALVALLAGLGMQGDGWDKMTARNLYHIVAALSRAGLSAEARMIAAEAVARG</sequence>
<protein>
    <submittedName>
        <fullName evidence="2">Uncharacterized protein</fullName>
    </submittedName>
</protein>
<organism evidence="2 3">
    <name type="scientific">Novosphingobium flavum</name>
    <dbReference type="NCBI Taxonomy" id="1778672"/>
    <lineage>
        <taxon>Bacteria</taxon>
        <taxon>Pseudomonadati</taxon>
        <taxon>Pseudomonadota</taxon>
        <taxon>Alphaproteobacteria</taxon>
        <taxon>Sphingomonadales</taxon>
        <taxon>Sphingomonadaceae</taxon>
        <taxon>Novosphingobium</taxon>
    </lineage>
</organism>
<evidence type="ECO:0000256" key="1">
    <source>
        <dbReference type="SAM" id="SignalP"/>
    </source>
</evidence>
<dbReference type="EMBL" id="JACLAW010000001">
    <property type="protein sequence ID" value="MBC2664120.1"/>
    <property type="molecule type" value="Genomic_DNA"/>
</dbReference>